<dbReference type="Pfam" id="PF07687">
    <property type="entry name" value="M20_dimer"/>
    <property type="match status" value="1"/>
</dbReference>
<dbReference type="RefSeq" id="WP_091668603.1">
    <property type="nucleotide sequence ID" value="NZ_FOKG01000001.1"/>
</dbReference>
<keyword evidence="3" id="KW-0378">Hydrolase</keyword>
<dbReference type="GO" id="GO:0046872">
    <property type="term" value="F:metal ion binding"/>
    <property type="evidence" value="ECO:0007669"/>
    <property type="project" value="UniProtKB-KW"/>
</dbReference>
<evidence type="ECO:0000256" key="1">
    <source>
        <dbReference type="ARBA" id="ARBA00022670"/>
    </source>
</evidence>
<dbReference type="PANTHER" id="PTHR43270">
    <property type="entry name" value="BETA-ALA-HIS DIPEPTIDASE"/>
    <property type="match status" value="1"/>
</dbReference>
<name>A0A1I0VRQ5_9PSEU</name>
<dbReference type="GO" id="GO:0008233">
    <property type="term" value="F:peptidase activity"/>
    <property type="evidence" value="ECO:0007669"/>
    <property type="project" value="UniProtKB-KW"/>
</dbReference>
<dbReference type="STRING" id="490629.SAMN05216266_101446"/>
<dbReference type="EMBL" id="FOKG01000001">
    <property type="protein sequence ID" value="SFA79021.1"/>
    <property type="molecule type" value="Genomic_DNA"/>
</dbReference>
<dbReference type="Proteomes" id="UP000243799">
    <property type="component" value="Unassembled WGS sequence"/>
</dbReference>
<evidence type="ECO:0000256" key="3">
    <source>
        <dbReference type="ARBA" id="ARBA00022801"/>
    </source>
</evidence>
<sequence length="472" mass="49845">MEQNSVRETVRGLWKNDILPSLSGLVEIPALSPGFDSDWQRSGHLDAAVEHVRAWLAAREIPGASIDVVRLADRSPLLLLDVPATPGAEDRGTVLMYGHLDKQPPVGGWSSGLGPWTPVLREGRLYGRGSADDGYAGYAATAALEAVRAGGGAHARTIVLLETGEESGSPDLPAYLEHLGDRLGRVTFVVCLDSGGNDYERLWLTTSLRGMAQVRVTVRVLDSAQHSGLASGVVPSSFRVLRGLLERIENSETGAILLDELNVEIPANRRAEAAATAEVAPGAVRSAFPLHGGTKPVADEELELLLNNSWRPTLSVIGGAGLPAPDEAGNVLRAETTLALSFRLPPTADAAAALKAVENVLTTDVPYSATVELSGTEHADGWNAPESAPWLAGALEQVSAGVFGEPWRSVGLGGSIPFMGLLGEKYPEAQFLVTGVLGPDSNAHVPDEWLHVEHAQRVTEAVAHILDAHARG</sequence>
<reference evidence="6" key="1">
    <citation type="submission" date="2016-10" db="EMBL/GenBank/DDBJ databases">
        <authorList>
            <person name="Varghese N."/>
            <person name="Submissions S."/>
        </authorList>
    </citation>
    <scope>NUCLEOTIDE SEQUENCE [LARGE SCALE GENOMIC DNA]</scope>
    <source>
        <strain evidence="6">CGMCC 4.3568</strain>
    </source>
</reference>
<dbReference type="Pfam" id="PF01546">
    <property type="entry name" value="Peptidase_M20"/>
    <property type="match status" value="1"/>
</dbReference>
<keyword evidence="2" id="KW-0479">Metal-binding</keyword>
<proteinExistence type="predicted"/>
<dbReference type="Gene3D" id="3.40.630.10">
    <property type="entry name" value="Zn peptidases"/>
    <property type="match status" value="1"/>
</dbReference>
<organism evidence="5 6">
    <name type="scientific">Amycolatopsis marina</name>
    <dbReference type="NCBI Taxonomy" id="490629"/>
    <lineage>
        <taxon>Bacteria</taxon>
        <taxon>Bacillati</taxon>
        <taxon>Actinomycetota</taxon>
        <taxon>Actinomycetes</taxon>
        <taxon>Pseudonocardiales</taxon>
        <taxon>Pseudonocardiaceae</taxon>
        <taxon>Amycolatopsis</taxon>
    </lineage>
</organism>
<evidence type="ECO:0000313" key="5">
    <source>
        <dbReference type="EMBL" id="SFA79021.1"/>
    </source>
</evidence>
<keyword evidence="1" id="KW-0645">Protease</keyword>
<dbReference type="Gene3D" id="3.30.70.360">
    <property type="match status" value="1"/>
</dbReference>
<accession>A0A1I0VRQ5</accession>
<evidence type="ECO:0000256" key="2">
    <source>
        <dbReference type="ARBA" id="ARBA00022723"/>
    </source>
</evidence>
<dbReference type="InterPro" id="IPR051458">
    <property type="entry name" value="Cyt/Met_Dipeptidase"/>
</dbReference>
<dbReference type="InterPro" id="IPR002933">
    <property type="entry name" value="Peptidase_M20"/>
</dbReference>
<gene>
    <name evidence="5" type="ORF">SAMN05216266_101446</name>
</gene>
<protein>
    <submittedName>
        <fullName evidence="5">Acetylornithine deacetylase/Succinyl-diaminopimelate desuccinylase</fullName>
    </submittedName>
</protein>
<dbReference type="SUPFAM" id="SSF53187">
    <property type="entry name" value="Zn-dependent exopeptidases"/>
    <property type="match status" value="1"/>
</dbReference>
<keyword evidence="6" id="KW-1185">Reference proteome</keyword>
<evidence type="ECO:0000313" key="6">
    <source>
        <dbReference type="Proteomes" id="UP000243799"/>
    </source>
</evidence>
<dbReference type="AlphaFoldDB" id="A0A1I0VRQ5"/>
<dbReference type="InterPro" id="IPR011650">
    <property type="entry name" value="Peptidase_M20_dimer"/>
</dbReference>
<feature type="domain" description="Peptidase M20 dimerisation" evidence="4">
    <location>
        <begin position="207"/>
        <end position="364"/>
    </location>
</feature>
<dbReference type="GO" id="GO:0006508">
    <property type="term" value="P:proteolysis"/>
    <property type="evidence" value="ECO:0007669"/>
    <property type="project" value="UniProtKB-KW"/>
</dbReference>
<evidence type="ECO:0000259" key="4">
    <source>
        <dbReference type="Pfam" id="PF07687"/>
    </source>
</evidence>
<dbReference type="PANTHER" id="PTHR43270:SF4">
    <property type="entry name" value="CARNOSINE DIPEPTIDASE 2, ISOFORM A"/>
    <property type="match status" value="1"/>
</dbReference>
<dbReference type="OrthoDB" id="9761532at2"/>